<accession>A0A2P2N533</accession>
<evidence type="ECO:0000313" key="1">
    <source>
        <dbReference type="EMBL" id="MBX37594.1"/>
    </source>
</evidence>
<dbReference type="EMBL" id="GGEC01057110">
    <property type="protein sequence ID" value="MBX37594.1"/>
    <property type="molecule type" value="Transcribed_RNA"/>
</dbReference>
<dbReference type="AlphaFoldDB" id="A0A2P2N533"/>
<organism evidence="1">
    <name type="scientific">Rhizophora mucronata</name>
    <name type="common">Asiatic mangrove</name>
    <dbReference type="NCBI Taxonomy" id="61149"/>
    <lineage>
        <taxon>Eukaryota</taxon>
        <taxon>Viridiplantae</taxon>
        <taxon>Streptophyta</taxon>
        <taxon>Embryophyta</taxon>
        <taxon>Tracheophyta</taxon>
        <taxon>Spermatophyta</taxon>
        <taxon>Magnoliopsida</taxon>
        <taxon>eudicotyledons</taxon>
        <taxon>Gunneridae</taxon>
        <taxon>Pentapetalae</taxon>
        <taxon>rosids</taxon>
        <taxon>fabids</taxon>
        <taxon>Malpighiales</taxon>
        <taxon>Rhizophoraceae</taxon>
        <taxon>Rhizophora</taxon>
    </lineage>
</organism>
<protein>
    <submittedName>
        <fullName evidence="1">Uncharacterized protein</fullName>
    </submittedName>
</protein>
<sequence length="86" mass="9937">MKVKAIYAQRLLHVPPLSLFFSGTRKNKVACMKLQMCVNSLIFYKILKQPHNLNNRVNMHPIFFRPLNSKKSPTGGITLLKRTNIK</sequence>
<name>A0A2P2N533_RHIMU</name>
<reference evidence="1" key="1">
    <citation type="submission" date="2018-02" db="EMBL/GenBank/DDBJ databases">
        <title>Rhizophora mucronata_Transcriptome.</title>
        <authorList>
            <person name="Meera S.P."/>
            <person name="Sreeshan A."/>
            <person name="Augustine A."/>
        </authorList>
    </citation>
    <scope>NUCLEOTIDE SEQUENCE</scope>
    <source>
        <tissue evidence="1">Leaf</tissue>
    </source>
</reference>
<proteinExistence type="predicted"/>